<organism evidence="2">
    <name type="scientific">Rothia mucilaginosa</name>
    <dbReference type="NCBI Taxonomy" id="43675"/>
    <lineage>
        <taxon>Bacteria</taxon>
        <taxon>Bacillati</taxon>
        <taxon>Actinomycetota</taxon>
        <taxon>Actinomycetes</taxon>
        <taxon>Micrococcales</taxon>
        <taxon>Micrococcaceae</taxon>
        <taxon>Rothia</taxon>
    </lineage>
</organism>
<proteinExistence type="predicted"/>
<keyword evidence="1" id="KW-0472">Membrane</keyword>
<reference evidence="3" key="1">
    <citation type="submission" date="2015-08" db="EMBL/GenBank/DDBJ databases">
        <title>Complete genome sequence of Rothia mucilaginosa strain NUM-Rm6536.</title>
        <authorList>
            <person name="Nambu T."/>
        </authorList>
    </citation>
    <scope>NUCLEOTIDE SEQUENCE [LARGE SCALE GENOMIC DNA]</scope>
    <source>
        <strain evidence="3">NUM-Rm6536</strain>
    </source>
</reference>
<dbReference type="PATRIC" id="fig|43675.28.peg.748"/>
<name>A0A0K2RZF1_9MICC</name>
<accession>A0A0K2RZF1</accession>
<feature type="transmembrane region" description="Helical" evidence="1">
    <location>
        <begin position="30"/>
        <end position="52"/>
    </location>
</feature>
<keyword evidence="1" id="KW-0812">Transmembrane</keyword>
<evidence type="ECO:0000313" key="3">
    <source>
        <dbReference type="Proteomes" id="UP000066203"/>
    </source>
</evidence>
<dbReference type="EMBL" id="AP014938">
    <property type="protein sequence ID" value="BAS19977.1"/>
    <property type="molecule type" value="Genomic_DNA"/>
</dbReference>
<dbReference type="AlphaFoldDB" id="A0A0K2RZF1"/>
<keyword evidence="1" id="KW-1133">Transmembrane helix</keyword>
<evidence type="ECO:0000313" key="2">
    <source>
        <dbReference type="EMBL" id="BAS19977.1"/>
    </source>
</evidence>
<protein>
    <submittedName>
        <fullName evidence="2">Uncharacterized protein</fullName>
    </submittedName>
</protein>
<sequence length="53" mass="5538">MLIVGGLASSVALVCALVGLVKFRQYRVANICLAVISVVANPLVLLGLYMAAY</sequence>
<evidence type="ECO:0000256" key="1">
    <source>
        <dbReference type="SAM" id="Phobius"/>
    </source>
</evidence>
<gene>
    <name evidence="2" type="ORF">RM6536_0730</name>
</gene>
<dbReference type="Proteomes" id="UP000066203">
    <property type="component" value="Chromosome"/>
</dbReference>
<feature type="transmembrane region" description="Helical" evidence="1">
    <location>
        <begin position="6"/>
        <end position="23"/>
    </location>
</feature>